<organism evidence="1">
    <name type="scientific">Anguilla anguilla</name>
    <name type="common">European freshwater eel</name>
    <name type="synonym">Muraena anguilla</name>
    <dbReference type="NCBI Taxonomy" id="7936"/>
    <lineage>
        <taxon>Eukaryota</taxon>
        <taxon>Metazoa</taxon>
        <taxon>Chordata</taxon>
        <taxon>Craniata</taxon>
        <taxon>Vertebrata</taxon>
        <taxon>Euteleostomi</taxon>
        <taxon>Actinopterygii</taxon>
        <taxon>Neopterygii</taxon>
        <taxon>Teleostei</taxon>
        <taxon>Anguilliformes</taxon>
        <taxon>Anguillidae</taxon>
        <taxon>Anguilla</taxon>
    </lineage>
</organism>
<accession>A0A0E9Q4A8</accession>
<name>A0A0E9Q4A8_ANGAN</name>
<proteinExistence type="predicted"/>
<reference evidence="1" key="1">
    <citation type="submission" date="2014-11" db="EMBL/GenBank/DDBJ databases">
        <authorList>
            <person name="Amaro Gonzalez C."/>
        </authorList>
    </citation>
    <scope>NUCLEOTIDE SEQUENCE</scope>
</reference>
<dbReference type="AlphaFoldDB" id="A0A0E9Q4A8"/>
<sequence length="17" mass="1679">MTNSVPVCTNGLVSISG</sequence>
<protein>
    <submittedName>
        <fullName evidence="1">Uncharacterized protein</fullName>
    </submittedName>
</protein>
<dbReference type="EMBL" id="GBXM01097392">
    <property type="protein sequence ID" value="JAH11185.1"/>
    <property type="molecule type" value="Transcribed_RNA"/>
</dbReference>
<evidence type="ECO:0000313" key="1">
    <source>
        <dbReference type="EMBL" id="JAH11185.1"/>
    </source>
</evidence>
<reference evidence="1" key="2">
    <citation type="journal article" date="2015" name="Fish Shellfish Immunol.">
        <title>Early steps in the European eel (Anguilla anguilla)-Vibrio vulnificus interaction in the gills: Role of the RtxA13 toxin.</title>
        <authorList>
            <person name="Callol A."/>
            <person name="Pajuelo D."/>
            <person name="Ebbesson L."/>
            <person name="Teles M."/>
            <person name="MacKenzie S."/>
            <person name="Amaro C."/>
        </authorList>
    </citation>
    <scope>NUCLEOTIDE SEQUENCE</scope>
</reference>